<keyword evidence="2" id="KW-0560">Oxidoreductase</keyword>
<comment type="similarity">
    <text evidence="1">Belongs to the nitroreductase family.</text>
</comment>
<dbReference type="RefSeq" id="WP_009200954.1">
    <property type="nucleotide sequence ID" value="NZ_ACJX03000001.1"/>
</dbReference>
<dbReference type="InterPro" id="IPR029479">
    <property type="entry name" value="Nitroreductase"/>
</dbReference>
<organism evidence="4 5">
    <name type="scientific">Acetomicrobium hydrogeniformans ATCC BAA-1850</name>
    <dbReference type="NCBI Taxonomy" id="592015"/>
    <lineage>
        <taxon>Bacteria</taxon>
        <taxon>Thermotogati</taxon>
        <taxon>Synergistota</taxon>
        <taxon>Synergistia</taxon>
        <taxon>Synergistales</taxon>
        <taxon>Acetomicrobiaceae</taxon>
        <taxon>Acetomicrobium</taxon>
    </lineage>
</organism>
<comment type="caution">
    <text evidence="4">The sequence shown here is derived from an EMBL/GenBank/DDBJ whole genome shotgun (WGS) entry which is preliminary data.</text>
</comment>
<dbReference type="PANTHER" id="PTHR43673:SF10">
    <property type="entry name" value="NADH DEHYDROGENASE_NAD(P)H NITROREDUCTASE XCC3605-RELATED"/>
    <property type="match status" value="1"/>
</dbReference>
<dbReference type="SUPFAM" id="SSF55469">
    <property type="entry name" value="FMN-dependent nitroreductase-like"/>
    <property type="match status" value="1"/>
</dbReference>
<protein>
    <submittedName>
        <fullName evidence="4">Nitroreductase family protein</fullName>
    </submittedName>
</protein>
<evidence type="ECO:0000313" key="4">
    <source>
        <dbReference type="EMBL" id="KRT36358.1"/>
    </source>
</evidence>
<gene>
    <name evidence="4" type="ORF">HMPREF1705_03638</name>
</gene>
<dbReference type="AlphaFoldDB" id="A0A0T5XDB7"/>
<dbReference type="PANTHER" id="PTHR43673">
    <property type="entry name" value="NAD(P)H NITROREDUCTASE YDGI-RELATED"/>
    <property type="match status" value="1"/>
</dbReference>
<dbReference type="STRING" id="592015.HMPREF1705_03638"/>
<reference evidence="5" key="1">
    <citation type="submission" date="2012-09" db="EMBL/GenBank/DDBJ databases">
        <authorList>
            <person name="Weinstock G."/>
            <person name="Sodergren E."/>
            <person name="Clifton S."/>
            <person name="Fulton L."/>
            <person name="Fulton B."/>
            <person name="Courtney L."/>
            <person name="Fronick C."/>
            <person name="Harrison M."/>
            <person name="Strong C."/>
            <person name="Farmer C."/>
            <person name="Delehaunty K."/>
            <person name="Markovic C."/>
            <person name="Hall O."/>
            <person name="Minx P."/>
            <person name="Tomlinson C."/>
            <person name="Mitreva M."/>
            <person name="Nelson J."/>
            <person name="Hou S."/>
            <person name="Wollam A."/>
            <person name="Pepin K.H."/>
            <person name="Johnson M."/>
            <person name="Bhonagiri V."/>
            <person name="Nash W.E."/>
            <person name="Suruliraj S."/>
            <person name="Warren W."/>
            <person name="Chinwalla A."/>
            <person name="Mardis E.R."/>
            <person name="Wilson R.K."/>
        </authorList>
    </citation>
    <scope>NUCLEOTIDE SEQUENCE [LARGE SCALE GENOMIC DNA]</scope>
    <source>
        <strain evidence="5">OS1</strain>
    </source>
</reference>
<dbReference type="InterPro" id="IPR000415">
    <property type="entry name" value="Nitroreductase-like"/>
</dbReference>
<feature type="domain" description="Nitroreductase" evidence="3">
    <location>
        <begin position="5"/>
        <end position="60"/>
    </location>
</feature>
<evidence type="ECO:0000259" key="3">
    <source>
        <dbReference type="Pfam" id="PF00881"/>
    </source>
</evidence>
<dbReference type="GO" id="GO:0016491">
    <property type="term" value="F:oxidoreductase activity"/>
    <property type="evidence" value="ECO:0007669"/>
    <property type="project" value="UniProtKB-KW"/>
</dbReference>
<evidence type="ECO:0000256" key="2">
    <source>
        <dbReference type="ARBA" id="ARBA00023002"/>
    </source>
</evidence>
<dbReference type="Gene3D" id="3.40.109.10">
    <property type="entry name" value="NADH Oxidase"/>
    <property type="match status" value="1"/>
</dbReference>
<dbReference type="OrthoDB" id="9783470at2"/>
<dbReference type="Proteomes" id="UP000005273">
    <property type="component" value="Unassembled WGS sequence"/>
</dbReference>
<dbReference type="Pfam" id="PF00881">
    <property type="entry name" value="Nitroreductase"/>
    <property type="match status" value="2"/>
</dbReference>
<dbReference type="CDD" id="cd02151">
    <property type="entry name" value="nitroreductase"/>
    <property type="match status" value="1"/>
</dbReference>
<feature type="domain" description="Nitroreductase" evidence="3">
    <location>
        <begin position="64"/>
        <end position="149"/>
    </location>
</feature>
<name>A0A0T5XDB7_9BACT</name>
<sequence length="172" mass="19740">MIELLKKRRSIRRFKNIPVEREKLEMLKEAALLSPTSKNLHSWEFIFVDDKDMIGRLADARGQSSAFLKEAPLCLVVLGNEKANDTWIEDASIAAIIVQLTALSLGLGSCWIQIRNRMHSQEVSAEDYVRALLNIPREYRVVCLIAIGYPAEEKAPHDSTELRWDKIHLNKW</sequence>
<proteinExistence type="inferred from homology"/>
<keyword evidence="5" id="KW-1185">Reference proteome</keyword>
<evidence type="ECO:0000313" key="5">
    <source>
        <dbReference type="Proteomes" id="UP000005273"/>
    </source>
</evidence>
<dbReference type="EMBL" id="ACJX03000001">
    <property type="protein sequence ID" value="KRT36358.1"/>
    <property type="molecule type" value="Genomic_DNA"/>
</dbReference>
<accession>A0A0T5XDB7</accession>
<dbReference type="eggNOG" id="COG0778">
    <property type="taxonomic scope" value="Bacteria"/>
</dbReference>
<evidence type="ECO:0000256" key="1">
    <source>
        <dbReference type="ARBA" id="ARBA00007118"/>
    </source>
</evidence>